<evidence type="ECO:0000256" key="1">
    <source>
        <dbReference type="SAM" id="SignalP"/>
    </source>
</evidence>
<feature type="signal peptide" evidence="1">
    <location>
        <begin position="1"/>
        <end position="19"/>
    </location>
</feature>
<dbReference type="Pfam" id="PF07679">
    <property type="entry name" value="I-set"/>
    <property type="match status" value="1"/>
</dbReference>
<feature type="chain" id="PRO_5044666102" evidence="1">
    <location>
        <begin position="20"/>
        <end position="311"/>
    </location>
</feature>
<dbReference type="InterPro" id="IPR036179">
    <property type="entry name" value="Ig-like_dom_sf"/>
</dbReference>
<evidence type="ECO:0000313" key="4">
    <source>
        <dbReference type="RefSeq" id="XP_022308782.1"/>
    </source>
</evidence>
<accession>A0A8B8BZG5</accession>
<dbReference type="PROSITE" id="PS50835">
    <property type="entry name" value="IG_LIKE"/>
    <property type="match status" value="1"/>
</dbReference>
<dbReference type="RefSeq" id="XP_022308782.1">
    <property type="nucleotide sequence ID" value="XM_022453074.1"/>
</dbReference>
<dbReference type="SMART" id="SM00408">
    <property type="entry name" value="IGc2"/>
    <property type="match status" value="1"/>
</dbReference>
<evidence type="ECO:0000313" key="3">
    <source>
        <dbReference type="Proteomes" id="UP000694844"/>
    </source>
</evidence>
<reference evidence="4 5" key="1">
    <citation type="submission" date="2025-04" db="UniProtKB">
        <authorList>
            <consortium name="RefSeq"/>
        </authorList>
    </citation>
    <scope>IDENTIFICATION</scope>
    <source>
        <tissue evidence="4 5">Whole sample</tissue>
    </source>
</reference>
<evidence type="ECO:0000259" key="2">
    <source>
        <dbReference type="PROSITE" id="PS50835"/>
    </source>
</evidence>
<name>A0A8B8BZG5_CRAVI</name>
<gene>
    <name evidence="4 5" type="primary">LOC111114666</name>
</gene>
<keyword evidence="3" id="KW-1185">Reference proteome</keyword>
<dbReference type="SUPFAM" id="SSF57302">
    <property type="entry name" value="Snake toxin-like"/>
    <property type="match status" value="1"/>
</dbReference>
<dbReference type="InterPro" id="IPR007110">
    <property type="entry name" value="Ig-like_dom"/>
</dbReference>
<dbReference type="OrthoDB" id="6116831at2759"/>
<organism evidence="3 5">
    <name type="scientific">Crassostrea virginica</name>
    <name type="common">Eastern oyster</name>
    <dbReference type="NCBI Taxonomy" id="6565"/>
    <lineage>
        <taxon>Eukaryota</taxon>
        <taxon>Metazoa</taxon>
        <taxon>Spiralia</taxon>
        <taxon>Lophotrochozoa</taxon>
        <taxon>Mollusca</taxon>
        <taxon>Bivalvia</taxon>
        <taxon>Autobranchia</taxon>
        <taxon>Pteriomorphia</taxon>
        <taxon>Ostreida</taxon>
        <taxon>Ostreoidea</taxon>
        <taxon>Ostreidae</taxon>
        <taxon>Crassostrea</taxon>
    </lineage>
</organism>
<dbReference type="Gene3D" id="2.60.40.10">
    <property type="entry name" value="Immunoglobulins"/>
    <property type="match status" value="1"/>
</dbReference>
<feature type="domain" description="Ig-like" evidence="2">
    <location>
        <begin position="216"/>
        <end position="307"/>
    </location>
</feature>
<proteinExistence type="predicted"/>
<dbReference type="InterPro" id="IPR013783">
    <property type="entry name" value="Ig-like_fold"/>
</dbReference>
<dbReference type="AlphaFoldDB" id="A0A8B8BZG5"/>
<dbReference type="GeneID" id="111114666"/>
<dbReference type="Proteomes" id="UP000694844">
    <property type="component" value="Chromosome 9"/>
</dbReference>
<dbReference type="InterPro" id="IPR013098">
    <property type="entry name" value="Ig_I-set"/>
</dbReference>
<dbReference type="SUPFAM" id="SSF48726">
    <property type="entry name" value="Immunoglobulin"/>
    <property type="match status" value="1"/>
</dbReference>
<dbReference type="RefSeq" id="XP_022308783.1">
    <property type="nucleotide sequence ID" value="XM_022453075.1"/>
</dbReference>
<keyword evidence="1" id="KW-0732">Signal</keyword>
<dbReference type="InterPro" id="IPR003598">
    <property type="entry name" value="Ig_sub2"/>
</dbReference>
<sequence>MTWRGIITYLAAAAAVVYSSPTNQCFNCNGVPAQEDCDVITHCGDNESCYVRKSTQYNGQALFESGCFSSQSCQVLNTISGIGKREAGLTNCYECCKTGNNTYPCNSQLCGTPPSRERKCFSCSDITKPENCETIVPCSEDSICYTGSYRHPFSHEIRYNMGCQHKDTCSVFQALGHSHVTSSNNGDYTQVSHCNDCCNDDYCNIRLCGIPKKVKPVFTYKPNNSTLNPGLEGVIMVCKVEPSSNATLHWEFHGASGGTGLPSHVQVVKAPNNVNLTIFPAYRADMGEYICVATNSVGTSKTSAFLRPKAR</sequence>
<evidence type="ECO:0000313" key="5">
    <source>
        <dbReference type="RefSeq" id="XP_022308783.1"/>
    </source>
</evidence>
<dbReference type="InterPro" id="IPR045860">
    <property type="entry name" value="Snake_toxin-like_sf"/>
</dbReference>
<protein>
    <submittedName>
        <fullName evidence="4 5">Hemicentin-1-like</fullName>
    </submittedName>
</protein>
<dbReference type="KEGG" id="cvn:111114666"/>